<dbReference type="Gene3D" id="3.40.50.920">
    <property type="match status" value="1"/>
</dbReference>
<dbReference type="AlphaFoldDB" id="A0A4V1L5J8"/>
<evidence type="ECO:0000259" key="14">
    <source>
        <dbReference type="Pfam" id="PF22613"/>
    </source>
</evidence>
<dbReference type="InterPro" id="IPR029061">
    <property type="entry name" value="THDP-binding"/>
</dbReference>
<dbReference type="InterPro" id="IPR051157">
    <property type="entry name" value="PDH/Transketolase"/>
</dbReference>
<dbReference type="InterPro" id="IPR009014">
    <property type="entry name" value="Transketo_C/PFOR_II"/>
</dbReference>
<dbReference type="InterPro" id="IPR041621">
    <property type="entry name" value="PDH_E1_M"/>
</dbReference>
<feature type="domain" description="Transketolase-like C-terminal" evidence="14">
    <location>
        <begin position="731"/>
        <end position="862"/>
    </location>
</feature>
<feature type="domain" description="Pyruvate dehydrogenase E1 component middle" evidence="13">
    <location>
        <begin position="500"/>
        <end position="718"/>
    </location>
</feature>
<feature type="binding site" evidence="10">
    <location>
        <position position="251"/>
    </location>
    <ligand>
        <name>Mg(2+)</name>
        <dbReference type="ChEBI" id="CHEBI:18420"/>
    </ligand>
</feature>
<comment type="function">
    <text evidence="2 9">Component of the pyruvate dehydrogenase (PDH) complex, that catalyzes the overall conversion of pyruvate to acetyl-CoA and CO(2).</text>
</comment>
<dbReference type="InterPro" id="IPR005474">
    <property type="entry name" value="Transketolase_N"/>
</dbReference>
<reference evidence="16" key="2">
    <citation type="submission" date="2019-02" db="EMBL/GenBank/DDBJ databases">
        <title>Granulicella sibirica sp. nov., a psychrotolerant acidobacterium isolated from an organic soil layer in forested tundra, West Siberia.</title>
        <authorList>
            <person name="Oshkin I.Y."/>
            <person name="Kulichevskaya I.S."/>
            <person name="Rijpstra W.I.C."/>
            <person name="Sinninghe Damste J.S."/>
            <person name="Rakitin A.L."/>
            <person name="Ravin N.V."/>
            <person name="Dedysh S.N."/>
        </authorList>
    </citation>
    <scope>NUCLEOTIDE SEQUENCE [LARGE SCALE GENOMIC DNA]</scope>
    <source>
        <strain evidence="16">AF10</strain>
    </source>
</reference>
<evidence type="ECO:0000256" key="11">
    <source>
        <dbReference type="SAM" id="MobiDB-lite"/>
    </source>
</evidence>
<dbReference type="GO" id="GO:0004739">
    <property type="term" value="F:pyruvate dehydrogenase (acetyl-transferring) activity"/>
    <property type="evidence" value="ECO:0007669"/>
    <property type="project" value="UniProtKB-EC"/>
</dbReference>
<name>A0A4V1L5J8_9BACT</name>
<dbReference type="Pfam" id="PF22613">
    <property type="entry name" value="Transketolase_C_1"/>
    <property type="match status" value="1"/>
</dbReference>
<feature type="domain" description="Transketolase N-terminal" evidence="12">
    <location>
        <begin position="155"/>
        <end position="321"/>
    </location>
</feature>
<dbReference type="CDD" id="cd02017">
    <property type="entry name" value="TPP_E1_EcPDC_like"/>
    <property type="match status" value="1"/>
</dbReference>
<comment type="cofactor">
    <cofactor evidence="1 9">
        <name>thiamine diphosphate</name>
        <dbReference type="ChEBI" id="CHEBI:58937"/>
    </cofactor>
</comment>
<keyword evidence="10" id="KW-0479">Metal-binding</keyword>
<dbReference type="InterPro" id="IPR004660">
    <property type="entry name" value="PDH_E1"/>
</dbReference>
<evidence type="ECO:0000259" key="12">
    <source>
        <dbReference type="Pfam" id="PF00456"/>
    </source>
</evidence>
<dbReference type="Gene3D" id="3.40.50.970">
    <property type="match status" value="2"/>
</dbReference>
<sequence>MCRLTNDAFLRKLELQRNPMTKMDDAQRQDFTAQVAEWIEAFDDVVAEGRELGTELLEALRQRAHEAGVATPAGVSTPYKNTIDKDDEVPYPGDRAMERRVESLIRWNAMAMVHGQNKKDAGIGGHISTYSSLATLLEVGFNHFFHAKYGEQPGDFIYFQGHASPGVYARAYLEDRLTDDHLKNFRHELRDTPGLSSYPHPWLMPDFWRFPTVSMGIGPLNAIYQARFMKYLENRGLIEKTDRKVWAFVGDGETDEVDTLGAISLGAREKLDNLIFVINCNLQRLDGPVRGNKRIIDELEGMFRGAKWNVIKVIWGSDWDELFAKDKSGLLLKRMEECVDGDYQTFKAKDGAYLREHFFGKYPELLELVKDKTDEQLGMLHRGGHDPAKIYNAYKQAIEFKGGPTVILAKTVKGYGLGSAQARNATHSEKKLADDGLAAFVKRFDIPIPEQAAKDGVPYRPSQDAPEIQYMQQRRKELGGYMPSRKVPAIDFKAPGIEFFKEWLGGSGGRSVSTTLGFVSVLRALLKDTTVGKLIVPIVPDEGRTFGLESVIRQVGIYAPEGQKYSPHDADMLLFYREDKDGQILEEGITEAGSMASFTAAGTAYSNYGIPTIPFYMYYSMFGFQRIGDMAWAFADSRGKGFLMGGTAGRTTMLGEGLQHQDGHSLVLSSTIPTCVTYDPAYAYELAVVLQNGIKRMYEDMEDVFYYVTMYNEDYAMPAMPEGCAEGILKGLYKFKAAEGEAVAQLFGSGPILNEVVKAQEILATKYGVPTTVWSVPSYTEVRRDALAIERWNRLHPAEPARKSYLETVLEGANGPIIAASDYMKVIPDGLSSWLPGRLVTLGTDGFGRSDNREHLRSHFEVNAASIVGATLSKLARDGKFDGGKAQEALSELGVNIEAGDPARA</sequence>
<evidence type="ECO:0000256" key="2">
    <source>
        <dbReference type="ARBA" id="ARBA00003157"/>
    </source>
</evidence>
<evidence type="ECO:0000256" key="5">
    <source>
        <dbReference type="ARBA" id="ARBA00023002"/>
    </source>
</evidence>
<dbReference type="PANTHER" id="PTHR43825">
    <property type="entry name" value="PYRUVATE DEHYDROGENASE E1 COMPONENT"/>
    <property type="match status" value="1"/>
</dbReference>
<feature type="region of interest" description="Disordered" evidence="11">
    <location>
        <begin position="72"/>
        <end position="93"/>
    </location>
</feature>
<dbReference type="SUPFAM" id="SSF52922">
    <property type="entry name" value="TK C-terminal domain-like"/>
    <property type="match status" value="1"/>
</dbReference>
<evidence type="ECO:0000256" key="6">
    <source>
        <dbReference type="ARBA" id="ARBA00023052"/>
    </source>
</evidence>
<evidence type="ECO:0000313" key="16">
    <source>
        <dbReference type="Proteomes" id="UP000289437"/>
    </source>
</evidence>
<dbReference type="NCBIfam" id="TIGR00759">
    <property type="entry name" value="aceE"/>
    <property type="match status" value="1"/>
</dbReference>
<dbReference type="InterPro" id="IPR055152">
    <property type="entry name" value="Transketolase-like_C_2"/>
</dbReference>
<dbReference type="EC" id="1.2.4.1" evidence="3 9"/>
<dbReference type="EMBL" id="RDSM01000002">
    <property type="protein sequence ID" value="RXH56014.1"/>
    <property type="molecule type" value="Genomic_DNA"/>
</dbReference>
<dbReference type="PANTHER" id="PTHR43825:SF3">
    <property type="entry name" value="PYRUVATE DEHYDROGENASE E1 COMPONENT"/>
    <property type="match status" value="1"/>
</dbReference>
<keyword evidence="5 9" id="KW-0560">Oxidoreductase</keyword>
<comment type="caution">
    <text evidence="15">The sequence shown here is derived from an EMBL/GenBank/DDBJ whole genome shotgun (WGS) entry which is preliminary data.</text>
</comment>
<comment type="cofactor">
    <cofactor evidence="10">
        <name>Mg(2+)</name>
        <dbReference type="ChEBI" id="CHEBI:18420"/>
    </cofactor>
</comment>
<evidence type="ECO:0000256" key="1">
    <source>
        <dbReference type="ARBA" id="ARBA00001964"/>
    </source>
</evidence>
<proteinExistence type="predicted"/>
<keyword evidence="16" id="KW-1185">Reference proteome</keyword>
<gene>
    <name evidence="15" type="ORF">GRAN_2871</name>
</gene>
<evidence type="ECO:0000259" key="13">
    <source>
        <dbReference type="Pfam" id="PF17831"/>
    </source>
</evidence>
<dbReference type="Pfam" id="PF17831">
    <property type="entry name" value="PDH_E1_M"/>
    <property type="match status" value="1"/>
</dbReference>
<protein>
    <recommendedName>
        <fullName evidence="4 9">Pyruvate dehydrogenase E1 component</fullName>
        <ecNumber evidence="3 9">1.2.4.1</ecNumber>
    </recommendedName>
</protein>
<keyword evidence="10" id="KW-0460">Magnesium</keyword>
<dbReference type="Pfam" id="PF00456">
    <property type="entry name" value="Transketolase_N"/>
    <property type="match status" value="1"/>
</dbReference>
<feature type="binding site" evidence="10">
    <location>
        <position position="283"/>
    </location>
    <ligand>
        <name>Mg(2+)</name>
        <dbReference type="ChEBI" id="CHEBI:18420"/>
    </ligand>
</feature>
<keyword evidence="7 9" id="KW-0670">Pyruvate</keyword>
<accession>A0A4V1L5J8</accession>
<evidence type="ECO:0000256" key="9">
    <source>
        <dbReference type="PIRNR" id="PIRNR000156"/>
    </source>
</evidence>
<keyword evidence="6 9" id="KW-0786">Thiamine pyrophosphate</keyword>
<evidence type="ECO:0000256" key="3">
    <source>
        <dbReference type="ARBA" id="ARBA00012281"/>
    </source>
</evidence>
<dbReference type="PIRSF" id="PIRSF000156">
    <property type="entry name" value="Pyruvate_dh_E1"/>
    <property type="match status" value="1"/>
</dbReference>
<dbReference type="Proteomes" id="UP000289437">
    <property type="component" value="Unassembled WGS sequence"/>
</dbReference>
<evidence type="ECO:0000256" key="7">
    <source>
        <dbReference type="ARBA" id="ARBA00023317"/>
    </source>
</evidence>
<dbReference type="SUPFAM" id="SSF52518">
    <property type="entry name" value="Thiamin diphosphate-binding fold (THDP-binding)"/>
    <property type="match status" value="2"/>
</dbReference>
<evidence type="ECO:0000256" key="4">
    <source>
        <dbReference type="ARBA" id="ARBA00017172"/>
    </source>
</evidence>
<dbReference type="FunFam" id="3.40.50.970:FF:000011">
    <property type="entry name" value="Pyruvate dehydrogenase E1 component"/>
    <property type="match status" value="1"/>
</dbReference>
<evidence type="ECO:0000313" key="15">
    <source>
        <dbReference type="EMBL" id="RXH56014.1"/>
    </source>
</evidence>
<feature type="binding site" evidence="10">
    <location>
        <position position="281"/>
    </location>
    <ligand>
        <name>Mg(2+)</name>
        <dbReference type="ChEBI" id="CHEBI:18420"/>
    </ligand>
</feature>
<organism evidence="15 16">
    <name type="scientific">Granulicella sibirica</name>
    <dbReference type="NCBI Taxonomy" id="2479048"/>
    <lineage>
        <taxon>Bacteria</taxon>
        <taxon>Pseudomonadati</taxon>
        <taxon>Acidobacteriota</taxon>
        <taxon>Terriglobia</taxon>
        <taxon>Terriglobales</taxon>
        <taxon>Acidobacteriaceae</taxon>
        <taxon>Granulicella</taxon>
    </lineage>
</organism>
<dbReference type="GO" id="GO:0046872">
    <property type="term" value="F:metal ion binding"/>
    <property type="evidence" value="ECO:0007669"/>
    <property type="project" value="UniProtKB-KW"/>
</dbReference>
<reference evidence="15 16" key="1">
    <citation type="submission" date="2018-11" db="EMBL/GenBank/DDBJ databases">
        <authorList>
            <person name="Mardanov A.V."/>
            <person name="Ravin N.V."/>
            <person name="Dedysh S.N."/>
        </authorList>
    </citation>
    <scope>NUCLEOTIDE SEQUENCE [LARGE SCALE GENOMIC DNA]</scope>
    <source>
        <strain evidence="15 16">AF10</strain>
    </source>
</reference>
<evidence type="ECO:0000256" key="10">
    <source>
        <dbReference type="PIRSR" id="PIRSR000156-1"/>
    </source>
</evidence>
<dbReference type="InterPro" id="IPR035807">
    <property type="entry name" value="PDC_E1_N"/>
</dbReference>
<evidence type="ECO:0000256" key="8">
    <source>
        <dbReference type="ARBA" id="ARBA00051231"/>
    </source>
</evidence>
<comment type="catalytic activity">
    <reaction evidence="8 9">
        <text>N(6)-[(R)-lipoyl]-L-lysyl-[protein] + pyruvate + H(+) = N(6)-[(R)-S(8)-acetyldihydrolipoyl]-L-lysyl-[protein] + CO2</text>
        <dbReference type="Rhea" id="RHEA:19189"/>
        <dbReference type="Rhea" id="RHEA-COMP:10474"/>
        <dbReference type="Rhea" id="RHEA-COMP:10478"/>
        <dbReference type="ChEBI" id="CHEBI:15361"/>
        <dbReference type="ChEBI" id="CHEBI:15378"/>
        <dbReference type="ChEBI" id="CHEBI:16526"/>
        <dbReference type="ChEBI" id="CHEBI:83099"/>
        <dbReference type="ChEBI" id="CHEBI:83111"/>
        <dbReference type="EC" id="1.2.4.1"/>
    </reaction>
</comment>